<sequence length="842" mass="95177">MMHICCICYGLCSDSDGRRAKNKQTLLILLSIMLEKNVVTIPQAQDLYANVNRSQLICKSHYQEAVSYIGDVVKELCGGVVNDFFIVQCAVDEVVARFEPHRQAIDASLRLKAGHLALFYRDHIKSDWIISVLSQKGKFSLGSFSVDSIKNAKAKETTQTTNDLYGTAECDENQPSSSSKNSLIELMTTPCDSSTDSQAFPELNETDPKLLDQPFVIKGKQLLELFRFCPSCGAKISDSRRCVSLTAVGTSPIVHYICTACSPFEKRFEGQKEENCPPEETSFINSVKTVADALTMISQCGEDDFVSESLKRVRPDSVNRLDEEEETNDIQDVLPGPMNPPKPQKWNDHPPEKRTKEEDSDMVLIDDDCGIASSFSPLFQQDPEEKKVDLVDRCDLDVDRKDSQFVEQGVLVETLLGCSSNGKSTEEEPEAELSLYDSRITPVPQLYRYQNGKKKMQICRLCCSYRDEKDCRRTKSKETLLIMLGVMLEKEKIILSDAQSLYNESMRLRKRICKSHFQEAAQYIGNLVATRFKMIEDDLFTVPADIMEGIVARFESYRRAIDAKFVLTPFHLAVFYRVFNEHGTDVSADSQEMKEPPQLRSVKKESPSTCDAEQQLSISMSVDDRKEESQGIMELDETDPKLLSQLFQINGYQLLKLFRFCPSCGSKISSSLRRVSLTADGTNPIVHYICTECFPYEKRFEGQEAASHSQEGIFRGAGKTTAATIADDTHYEVIPKWADDDNNGEGTSSLPEKRWVTFMLEFRPKIHNARIKKEIPDSSLKECKSEMDALVDRKNEKMAESDPFEKGFALKQRNQDECKFATALSEMDTRQSPTRAVKQELD</sequence>
<proteinExistence type="predicted"/>
<keyword evidence="4" id="KW-1185">Reference proteome</keyword>
<accession>A0A0N4W8D7</accession>
<dbReference type="EMBL" id="UZAF01016498">
    <property type="protein sequence ID" value="VDO29043.1"/>
    <property type="molecule type" value="Genomic_DNA"/>
</dbReference>
<feature type="domain" description="Lin-15A/B-like" evidence="2">
    <location>
        <begin position="458"/>
        <end position="526"/>
    </location>
</feature>
<dbReference type="InterPro" id="IPR057432">
    <property type="entry name" value="Lin-15A/B-like_dom"/>
</dbReference>
<dbReference type="WBParaSite" id="HPLM_0000646301-mRNA-1">
    <property type="protein sequence ID" value="HPLM_0000646301-mRNA-1"/>
    <property type="gene ID" value="HPLM_0000646301"/>
</dbReference>
<dbReference type="Proteomes" id="UP000268014">
    <property type="component" value="Unassembled WGS sequence"/>
</dbReference>
<organism evidence="5">
    <name type="scientific">Haemonchus placei</name>
    <name type="common">Barber's pole worm</name>
    <dbReference type="NCBI Taxonomy" id="6290"/>
    <lineage>
        <taxon>Eukaryota</taxon>
        <taxon>Metazoa</taxon>
        <taxon>Ecdysozoa</taxon>
        <taxon>Nematoda</taxon>
        <taxon>Chromadorea</taxon>
        <taxon>Rhabditida</taxon>
        <taxon>Rhabditina</taxon>
        <taxon>Rhabditomorpha</taxon>
        <taxon>Strongyloidea</taxon>
        <taxon>Trichostrongylidae</taxon>
        <taxon>Haemonchus</taxon>
    </lineage>
</organism>
<dbReference type="Pfam" id="PF25375">
    <property type="entry name" value="Lin-15B"/>
    <property type="match status" value="1"/>
</dbReference>
<evidence type="ECO:0000313" key="5">
    <source>
        <dbReference type="WBParaSite" id="HPLM_0000646301-mRNA-1"/>
    </source>
</evidence>
<feature type="compositionally biased region" description="Basic and acidic residues" evidence="1">
    <location>
        <begin position="591"/>
        <end position="606"/>
    </location>
</feature>
<gene>
    <name evidence="3" type="ORF">HPLM_LOCUS6455</name>
</gene>
<evidence type="ECO:0000256" key="1">
    <source>
        <dbReference type="SAM" id="MobiDB-lite"/>
    </source>
</evidence>
<name>A0A0N4W8D7_HAEPC</name>
<dbReference type="OrthoDB" id="5876289at2759"/>
<reference evidence="5" key="1">
    <citation type="submission" date="2017-02" db="UniProtKB">
        <authorList>
            <consortium name="WormBaseParasite"/>
        </authorList>
    </citation>
    <scope>IDENTIFICATION</scope>
</reference>
<reference evidence="3 4" key="2">
    <citation type="submission" date="2018-11" db="EMBL/GenBank/DDBJ databases">
        <authorList>
            <consortium name="Pathogen Informatics"/>
        </authorList>
    </citation>
    <scope>NUCLEOTIDE SEQUENCE [LARGE SCALE GENOMIC DNA]</scope>
    <source>
        <strain evidence="3 4">MHpl1</strain>
    </source>
</reference>
<dbReference type="AlphaFoldDB" id="A0A0N4W8D7"/>
<evidence type="ECO:0000313" key="3">
    <source>
        <dbReference type="EMBL" id="VDO29043.1"/>
    </source>
</evidence>
<feature type="compositionally biased region" description="Basic and acidic residues" evidence="1">
    <location>
        <begin position="345"/>
        <end position="357"/>
    </location>
</feature>
<evidence type="ECO:0000313" key="4">
    <source>
        <dbReference type="Proteomes" id="UP000268014"/>
    </source>
</evidence>
<evidence type="ECO:0000259" key="2">
    <source>
        <dbReference type="Pfam" id="PF25375"/>
    </source>
</evidence>
<feature type="region of interest" description="Disordered" evidence="1">
    <location>
        <begin position="316"/>
        <end position="359"/>
    </location>
</feature>
<feature type="region of interest" description="Disordered" evidence="1">
    <location>
        <begin position="586"/>
        <end position="611"/>
    </location>
</feature>
<protein>
    <submittedName>
        <fullName evidence="5">Cytoplasmic tRNA 2-thiolation protein 2</fullName>
    </submittedName>
</protein>